<dbReference type="CDD" id="cd04433">
    <property type="entry name" value="AFD_class_I"/>
    <property type="match status" value="1"/>
</dbReference>
<dbReference type="InterPro" id="IPR045851">
    <property type="entry name" value="AMP-bd_C_sf"/>
</dbReference>
<dbReference type="PANTHER" id="PTHR43201:SF5">
    <property type="entry name" value="MEDIUM-CHAIN ACYL-COA LIGASE ACSF2, MITOCHONDRIAL"/>
    <property type="match status" value="1"/>
</dbReference>
<evidence type="ECO:0000313" key="6">
    <source>
        <dbReference type="Proteomes" id="UP001172687"/>
    </source>
</evidence>
<dbReference type="Gene3D" id="3.30.300.30">
    <property type="match status" value="1"/>
</dbReference>
<evidence type="ECO:0000259" key="3">
    <source>
        <dbReference type="Pfam" id="PF00501"/>
    </source>
</evidence>
<keyword evidence="6" id="KW-1185">Reference proteome</keyword>
<organism evidence="5 6">
    <name type="scientific">Mycolicibacterium austroafricanum</name>
    <name type="common">Mycobacterium austroafricanum</name>
    <dbReference type="NCBI Taxonomy" id="39687"/>
    <lineage>
        <taxon>Bacteria</taxon>
        <taxon>Bacillati</taxon>
        <taxon>Actinomycetota</taxon>
        <taxon>Actinomycetes</taxon>
        <taxon>Mycobacteriales</taxon>
        <taxon>Mycobacteriaceae</taxon>
        <taxon>Mycolicibacterium</taxon>
    </lineage>
</organism>
<feature type="domain" description="AMP-binding enzyme C-terminal" evidence="4">
    <location>
        <begin position="444"/>
        <end position="519"/>
    </location>
</feature>
<reference evidence="5" key="1">
    <citation type="submission" date="2023-07" db="EMBL/GenBank/DDBJ databases">
        <title>Degradation of tert-butanol by M. austroafricanum TBA100.</title>
        <authorList>
            <person name="Helbich S."/>
            <person name="Vainshtein Y."/>
        </authorList>
    </citation>
    <scope>NUCLEOTIDE SEQUENCE</scope>
    <source>
        <strain evidence="5">TBA100</strain>
    </source>
</reference>
<dbReference type="Pfam" id="PF00501">
    <property type="entry name" value="AMP-binding"/>
    <property type="match status" value="1"/>
</dbReference>
<evidence type="ECO:0000259" key="4">
    <source>
        <dbReference type="Pfam" id="PF13193"/>
    </source>
</evidence>
<dbReference type="InterPro" id="IPR025110">
    <property type="entry name" value="AMP-bd_C"/>
</dbReference>
<dbReference type="RefSeq" id="WP_208676251.1">
    <property type="nucleotide sequence ID" value="NZ_CP070380.1"/>
</dbReference>
<sequence length="531" mass="56662">MSASGRLLHTVTLARASVVLCKRGMVDPLRPRDALRASRAVRRYGAFGGLASFTAAQYRHWPALTDDTETLTFVELDQQSNARAQAIPAAAGGPAVVGLLRRSGVELVLDLAAANKAGVRTVLLNTGFAAPQLADVCLREGVTTVVADDEFAPLLRDLDPDVVRLTGTQMASRAATKSTAIPVVPRRPGGLVLLTSGTTGIPKGAPRDRLNPLQSAQLLDRIPWPRNSAYVVAAPLFHATGLATCTVGLALGNHVVLHRRFDARETLEAVQKHHARALILVPTMLSRILDLPSAALNAFDTSSLSVVFVAGSSLSPELYRRAAAHFGEVLYNLYGSTEVATAAVATPAELRRAPGTVGRPPIGCTIAAYDSRDRRITRAGEVGTIYVSSGLSFGGYTGGGSKKTVDGLLSSGDTGHFDDDGLWFIDGREDDMVISGGENVYPLEIENLLAELPGVREAAVIGVRDDDFGMCLRAFVVPAAGTDIDADQIRHAVRSRLARHKVPRDVLFVDALPRNETGKVLKRDLARLERR</sequence>
<dbReference type="InterPro" id="IPR020845">
    <property type="entry name" value="AMP-binding_CS"/>
</dbReference>
<evidence type="ECO:0000256" key="2">
    <source>
        <dbReference type="ARBA" id="ARBA00022598"/>
    </source>
</evidence>
<keyword evidence="2" id="KW-0436">Ligase</keyword>
<dbReference type="Gene3D" id="3.40.50.12780">
    <property type="entry name" value="N-terminal domain of ligase-like"/>
    <property type="match status" value="1"/>
</dbReference>
<gene>
    <name evidence="5" type="ORF">QYF68_00160</name>
</gene>
<proteinExistence type="inferred from homology"/>
<dbReference type="PROSITE" id="PS00455">
    <property type="entry name" value="AMP_BINDING"/>
    <property type="match status" value="1"/>
</dbReference>
<dbReference type="Proteomes" id="UP001172687">
    <property type="component" value="Unassembled WGS sequence"/>
</dbReference>
<dbReference type="Pfam" id="PF13193">
    <property type="entry name" value="AMP-binding_C"/>
    <property type="match status" value="1"/>
</dbReference>
<dbReference type="PANTHER" id="PTHR43201">
    <property type="entry name" value="ACYL-COA SYNTHETASE"/>
    <property type="match status" value="1"/>
</dbReference>
<feature type="domain" description="AMP-dependent synthetase/ligase" evidence="3">
    <location>
        <begin position="54"/>
        <end position="396"/>
    </location>
</feature>
<dbReference type="InterPro" id="IPR000873">
    <property type="entry name" value="AMP-dep_synth/lig_dom"/>
</dbReference>
<protein>
    <submittedName>
        <fullName evidence="5">AMP-binding protein</fullName>
    </submittedName>
</protein>
<evidence type="ECO:0000256" key="1">
    <source>
        <dbReference type="ARBA" id="ARBA00006432"/>
    </source>
</evidence>
<dbReference type="EMBL" id="JAUHTC010000001">
    <property type="protein sequence ID" value="MDN4516242.1"/>
    <property type="molecule type" value="Genomic_DNA"/>
</dbReference>
<evidence type="ECO:0000313" key="5">
    <source>
        <dbReference type="EMBL" id="MDN4516242.1"/>
    </source>
</evidence>
<comment type="similarity">
    <text evidence="1">Belongs to the ATP-dependent AMP-binding enzyme family.</text>
</comment>
<dbReference type="InterPro" id="IPR042099">
    <property type="entry name" value="ANL_N_sf"/>
</dbReference>
<name>A0ABT8H7L2_MYCAO</name>
<accession>A0ABT8H7L2</accession>
<dbReference type="SUPFAM" id="SSF56801">
    <property type="entry name" value="Acetyl-CoA synthetase-like"/>
    <property type="match status" value="1"/>
</dbReference>
<comment type="caution">
    <text evidence="5">The sequence shown here is derived from an EMBL/GenBank/DDBJ whole genome shotgun (WGS) entry which is preliminary data.</text>
</comment>